<name>A0A086JAQ0_TOXGO</name>
<evidence type="ECO:0000256" key="1">
    <source>
        <dbReference type="SAM" id="MobiDB-lite"/>
    </source>
</evidence>
<proteinExistence type="predicted"/>
<reference evidence="2 3" key="1">
    <citation type="submission" date="2014-03" db="EMBL/GenBank/DDBJ databases">
        <authorList>
            <person name="Sibley D."/>
            <person name="Venepally P."/>
            <person name="Karamycheva S."/>
            <person name="Hadjithomas M."/>
            <person name="Khan A."/>
            <person name="Brunk B."/>
            <person name="Roos D."/>
            <person name="Caler E."/>
            <person name="Lorenzi H."/>
        </authorList>
    </citation>
    <scope>NUCLEOTIDE SEQUENCE [LARGE SCALE GENOMIC DNA]</scope>
    <source>
        <strain evidence="3">p89</strain>
    </source>
</reference>
<dbReference type="Proteomes" id="UP000028828">
    <property type="component" value="Unassembled WGS sequence"/>
</dbReference>
<dbReference type="OrthoDB" id="10303429at2759"/>
<protein>
    <submittedName>
        <fullName evidence="2">Uncharacterized protein</fullName>
    </submittedName>
</protein>
<dbReference type="AlphaFoldDB" id="A0A086JAQ0"/>
<comment type="caution">
    <text evidence="2">The sequence shown here is derived from an EMBL/GenBank/DDBJ whole genome shotgun (WGS) entry which is preliminary data.</text>
</comment>
<gene>
    <name evidence="2" type="ORF">TGP89_209515</name>
</gene>
<feature type="region of interest" description="Disordered" evidence="1">
    <location>
        <begin position="1"/>
        <end position="29"/>
    </location>
</feature>
<accession>A0A086JAQ0</accession>
<sequence length="189" mass="20709">MGSSSPLAPRGTCGNSVSPSSPSPSPTAYNTAESITKKKLWELRLLCRLIGMHSRPNIEKGQRFNVYLPIKEDVETSALTGFKSHPSGKPVRLEGSTGPLSSIVNVKALGTVDIGANTKCLFFLNDEEDHLFICFNWFDPKNLVDIFSLTCRIASSFKLQQENSTAGTDSQEHENTMLAKVRRLPPLLA</sequence>
<dbReference type="EMBL" id="AEYI02002200">
    <property type="protein sequence ID" value="KFG29218.1"/>
    <property type="molecule type" value="Genomic_DNA"/>
</dbReference>
<evidence type="ECO:0000313" key="2">
    <source>
        <dbReference type="EMBL" id="KFG29218.1"/>
    </source>
</evidence>
<organism evidence="2 3">
    <name type="scientific">Toxoplasma gondii p89</name>
    <dbReference type="NCBI Taxonomy" id="943119"/>
    <lineage>
        <taxon>Eukaryota</taxon>
        <taxon>Sar</taxon>
        <taxon>Alveolata</taxon>
        <taxon>Apicomplexa</taxon>
        <taxon>Conoidasida</taxon>
        <taxon>Coccidia</taxon>
        <taxon>Eucoccidiorida</taxon>
        <taxon>Eimeriorina</taxon>
        <taxon>Sarcocystidae</taxon>
        <taxon>Toxoplasma</taxon>
    </lineage>
</organism>
<evidence type="ECO:0000313" key="3">
    <source>
        <dbReference type="Proteomes" id="UP000028828"/>
    </source>
</evidence>
<dbReference type="VEuPathDB" id="ToxoDB:TGP89_209515"/>